<dbReference type="EMBL" id="JAFIRN010000014">
    <property type="protein sequence ID" value="KAG5835597.1"/>
    <property type="molecule type" value="Genomic_DNA"/>
</dbReference>
<sequence length="68" mass="7645">MCMSGVGLQFVGAGTRWNTAGEGIWGQRRRGNTVWRSINPSFRLDRASRIGGTNERELEYKRLSTSPD</sequence>
<dbReference type="AlphaFoldDB" id="A0A9D3LSP1"/>
<gene>
    <name evidence="1" type="ORF">ANANG_G00245680</name>
</gene>
<reference evidence="1" key="1">
    <citation type="submission" date="2021-01" db="EMBL/GenBank/DDBJ databases">
        <title>A chromosome-scale assembly of European eel, Anguilla anguilla.</title>
        <authorList>
            <person name="Henkel C."/>
            <person name="Jong-Raadsen S.A."/>
            <person name="Dufour S."/>
            <person name="Weltzien F.-A."/>
            <person name="Palstra A.P."/>
            <person name="Pelster B."/>
            <person name="Spaink H.P."/>
            <person name="Van Den Thillart G.E."/>
            <person name="Jansen H."/>
            <person name="Zahm M."/>
            <person name="Klopp C."/>
            <person name="Cedric C."/>
            <person name="Louis A."/>
            <person name="Berthelot C."/>
            <person name="Parey E."/>
            <person name="Roest Crollius H."/>
            <person name="Montfort J."/>
            <person name="Robinson-Rechavi M."/>
            <person name="Bucao C."/>
            <person name="Bouchez O."/>
            <person name="Gislard M."/>
            <person name="Lluch J."/>
            <person name="Milhes M."/>
            <person name="Lampietro C."/>
            <person name="Lopez Roques C."/>
            <person name="Donnadieu C."/>
            <person name="Braasch I."/>
            <person name="Desvignes T."/>
            <person name="Postlethwait J."/>
            <person name="Bobe J."/>
            <person name="Guiguen Y."/>
            <person name="Dirks R."/>
        </authorList>
    </citation>
    <scope>NUCLEOTIDE SEQUENCE</scope>
    <source>
        <strain evidence="1">Tag_6206</strain>
        <tissue evidence="1">Liver</tissue>
    </source>
</reference>
<evidence type="ECO:0000313" key="1">
    <source>
        <dbReference type="EMBL" id="KAG5835597.1"/>
    </source>
</evidence>
<accession>A0A9D3LSP1</accession>
<proteinExistence type="predicted"/>
<protein>
    <submittedName>
        <fullName evidence="1">Uncharacterized protein</fullName>
    </submittedName>
</protein>
<keyword evidence="2" id="KW-1185">Reference proteome</keyword>
<evidence type="ECO:0000313" key="2">
    <source>
        <dbReference type="Proteomes" id="UP001044222"/>
    </source>
</evidence>
<dbReference type="Proteomes" id="UP001044222">
    <property type="component" value="Chromosome 14"/>
</dbReference>
<comment type="caution">
    <text evidence="1">The sequence shown here is derived from an EMBL/GenBank/DDBJ whole genome shotgun (WGS) entry which is preliminary data.</text>
</comment>
<name>A0A9D3LSP1_ANGAN</name>
<organism evidence="1 2">
    <name type="scientific">Anguilla anguilla</name>
    <name type="common">European freshwater eel</name>
    <name type="synonym">Muraena anguilla</name>
    <dbReference type="NCBI Taxonomy" id="7936"/>
    <lineage>
        <taxon>Eukaryota</taxon>
        <taxon>Metazoa</taxon>
        <taxon>Chordata</taxon>
        <taxon>Craniata</taxon>
        <taxon>Vertebrata</taxon>
        <taxon>Euteleostomi</taxon>
        <taxon>Actinopterygii</taxon>
        <taxon>Neopterygii</taxon>
        <taxon>Teleostei</taxon>
        <taxon>Anguilliformes</taxon>
        <taxon>Anguillidae</taxon>
        <taxon>Anguilla</taxon>
    </lineage>
</organism>